<dbReference type="OrthoDB" id="849076at2"/>
<dbReference type="RefSeq" id="WP_094968706.1">
    <property type="nucleotide sequence ID" value="NZ_NGJN01000005.1"/>
</dbReference>
<dbReference type="Pfam" id="PF18962">
    <property type="entry name" value="Por_Secre_tail"/>
    <property type="match status" value="1"/>
</dbReference>
<comment type="caution">
    <text evidence="4">The sequence shown here is derived from an EMBL/GenBank/DDBJ whole genome shotgun (WGS) entry which is preliminary data.</text>
</comment>
<evidence type="ECO:0000313" key="4">
    <source>
        <dbReference type="EMBL" id="OZV68120.1"/>
    </source>
</evidence>
<proteinExistence type="predicted"/>
<dbReference type="EMBL" id="NGJN01000005">
    <property type="protein sequence ID" value="OZV68120.1"/>
    <property type="molecule type" value="Genomic_DNA"/>
</dbReference>
<dbReference type="InterPro" id="IPR026444">
    <property type="entry name" value="Secre_tail"/>
</dbReference>
<accession>A0A265US52</accession>
<gene>
    <name evidence="4" type="ORF">CA834_10770</name>
</gene>
<keyword evidence="1 2" id="KW-0732">Signal</keyword>
<dbReference type="NCBIfam" id="TIGR04183">
    <property type="entry name" value="Por_Secre_tail"/>
    <property type="match status" value="1"/>
</dbReference>
<evidence type="ECO:0000259" key="3">
    <source>
        <dbReference type="Pfam" id="PF18962"/>
    </source>
</evidence>
<evidence type="ECO:0000313" key="5">
    <source>
        <dbReference type="Proteomes" id="UP000216840"/>
    </source>
</evidence>
<sequence length="290" mass="31030">MKRTLLYALAFFVTHFAMSQVSLNQVDDFEDGSTENWVEAASSAAQAENISSDGPAGVNDNYLRDYTTQAPGGPGSRMIIRNLTQWSGNFTAAGVESVTMDVRALNVDVTVRVSITGPGGKFSSSTGIVVTAGSGWTQVSIPIAGSDMVSVSDGNDGGSPGTDINATLSGVTEFRILSNPSPSWIGEVTDAEMHLDNITASGSLSVVDFENQQLGFSISPNPGKNKLNIRFLDTHNDLTVEVFDVLGKRIYKSALTRLESSINVSNWKSGVYLVKVSDNESTKTKRFIKQ</sequence>
<feature type="domain" description="Secretion system C-terminal sorting" evidence="3">
    <location>
        <begin position="218"/>
        <end position="288"/>
    </location>
</feature>
<feature type="chain" id="PRO_5012176088" description="Secretion system C-terminal sorting domain-containing protein" evidence="2">
    <location>
        <begin position="20"/>
        <end position="290"/>
    </location>
</feature>
<dbReference type="Gene3D" id="2.60.120.430">
    <property type="entry name" value="Galactose-binding lectin"/>
    <property type="match status" value="1"/>
</dbReference>
<reference evidence="4 5" key="1">
    <citation type="submission" date="2017-05" db="EMBL/GenBank/DDBJ databases">
        <title>The draft genome sequence of Idiomarina salinarum WNB302.</title>
        <authorList>
            <person name="Sun Y."/>
            <person name="Chen B."/>
            <person name="Du Z."/>
        </authorList>
    </citation>
    <scope>NUCLEOTIDE SEQUENCE [LARGE SCALE GENOMIC DNA]</scope>
    <source>
        <strain evidence="4 5">WNB302</strain>
    </source>
</reference>
<feature type="signal peptide" evidence="2">
    <location>
        <begin position="1"/>
        <end position="19"/>
    </location>
</feature>
<evidence type="ECO:0000256" key="2">
    <source>
        <dbReference type="SAM" id="SignalP"/>
    </source>
</evidence>
<name>A0A265US52_9FLAO</name>
<protein>
    <recommendedName>
        <fullName evidence="3">Secretion system C-terminal sorting domain-containing protein</fullName>
    </recommendedName>
</protein>
<dbReference type="AlphaFoldDB" id="A0A265US52"/>
<organism evidence="4 5">
    <name type="scientific">Winogradskyella aurantia</name>
    <dbReference type="NCBI Taxonomy" id="1915063"/>
    <lineage>
        <taxon>Bacteria</taxon>
        <taxon>Pseudomonadati</taxon>
        <taxon>Bacteroidota</taxon>
        <taxon>Flavobacteriia</taxon>
        <taxon>Flavobacteriales</taxon>
        <taxon>Flavobacteriaceae</taxon>
        <taxon>Winogradskyella</taxon>
    </lineage>
</organism>
<evidence type="ECO:0000256" key="1">
    <source>
        <dbReference type="ARBA" id="ARBA00022729"/>
    </source>
</evidence>
<dbReference type="Proteomes" id="UP000216840">
    <property type="component" value="Unassembled WGS sequence"/>
</dbReference>
<keyword evidence="5" id="KW-1185">Reference proteome</keyword>